<sequence>MDCRVVHVEHILEEFPHMRQAVLEIDARTIGIDQRLQHVETNMVTKADLAFYDRKIGEHDREIYMMKNR</sequence>
<evidence type="ECO:0000313" key="1">
    <source>
        <dbReference type="EMBL" id="CAB3391277.1"/>
    </source>
</evidence>
<dbReference type="Proteomes" id="UP000502196">
    <property type="component" value="Chromosome"/>
</dbReference>
<dbReference type="AlphaFoldDB" id="A0A6F9E1S4"/>
<protein>
    <submittedName>
        <fullName evidence="1">Uncharacterized protein</fullName>
    </submittedName>
</protein>
<evidence type="ECO:0000313" key="2">
    <source>
        <dbReference type="Proteomes" id="UP000502196"/>
    </source>
</evidence>
<dbReference type="EMBL" id="LR792683">
    <property type="protein sequence ID" value="CAB3391277.1"/>
    <property type="molecule type" value="Genomic_DNA"/>
</dbReference>
<name>A0A6F9E1S4_9BACL</name>
<accession>A0A6F9E1S4</accession>
<gene>
    <name evidence="1" type="ORF">COOX1_0831</name>
</gene>
<reference evidence="1 2" key="1">
    <citation type="submission" date="2020-04" db="EMBL/GenBank/DDBJ databases">
        <authorList>
            <person name="Hogendoorn C."/>
        </authorList>
    </citation>
    <scope>NUCLEOTIDE SEQUENCE [LARGE SCALE GENOMIC DNA]</scope>
    <source>
        <strain evidence="1">COOX1</strain>
    </source>
</reference>
<organism evidence="1 2">
    <name type="scientific">Kyrpidia spormannii</name>
    <dbReference type="NCBI Taxonomy" id="2055160"/>
    <lineage>
        <taxon>Bacteria</taxon>
        <taxon>Bacillati</taxon>
        <taxon>Bacillota</taxon>
        <taxon>Bacilli</taxon>
        <taxon>Bacillales</taxon>
        <taxon>Alicyclobacillaceae</taxon>
        <taxon>Kyrpidia</taxon>
    </lineage>
</organism>
<proteinExistence type="predicted"/>